<proteinExistence type="predicted"/>
<reference evidence="1 2" key="1">
    <citation type="submission" date="2019-09" db="EMBL/GenBank/DDBJ databases">
        <title>Non-baumannii Acinetobacter spp. carrying blaNDM-1 isolated in China.</title>
        <authorList>
            <person name="Cui C."/>
            <person name="Chen C."/>
            <person name="Sun J."/>
            <person name="Liu Y."/>
        </authorList>
    </citation>
    <scope>NUCLEOTIDE SEQUENCE [LARGE SCALE GENOMIC DNA]</scope>
    <source>
        <strain evidence="1 2">HZE23-1</strain>
    </source>
</reference>
<evidence type="ECO:0000313" key="1">
    <source>
        <dbReference type="EMBL" id="QIC67324.1"/>
    </source>
</evidence>
<protein>
    <recommendedName>
        <fullName evidence="3">WYL domain-containing protein</fullName>
    </recommendedName>
</protein>
<accession>A0AAE6WW55</accession>
<name>A0AAE6WW55_9GAMM</name>
<dbReference type="AlphaFoldDB" id="A0AAE6WW55"/>
<evidence type="ECO:0000313" key="2">
    <source>
        <dbReference type="Proteomes" id="UP000503505"/>
    </source>
</evidence>
<organism evidence="1 2">
    <name type="scientific">Acinetobacter schindleri</name>
    <dbReference type="NCBI Taxonomy" id="108981"/>
    <lineage>
        <taxon>Bacteria</taxon>
        <taxon>Pseudomonadati</taxon>
        <taxon>Pseudomonadota</taxon>
        <taxon>Gammaproteobacteria</taxon>
        <taxon>Moraxellales</taxon>
        <taxon>Moraxellaceae</taxon>
        <taxon>Acinetobacter</taxon>
    </lineage>
</organism>
<dbReference type="EMBL" id="CP044463">
    <property type="protein sequence ID" value="QIC67324.1"/>
    <property type="molecule type" value="Genomic_DNA"/>
</dbReference>
<sequence length="86" mass="10273">MSNRNIKEIISSAGRNLHTIIITAREDDGSIETREAEPYSYRRKGKTEKFFCYDIRRDGIRNFHVDNIIFVEETENTFYPRWIVEV</sequence>
<gene>
    <name evidence="1" type="ORF">FSC10_08040</name>
</gene>
<evidence type="ECO:0008006" key="3">
    <source>
        <dbReference type="Google" id="ProtNLM"/>
    </source>
</evidence>
<dbReference type="RefSeq" id="WP_005221850.1">
    <property type="nucleotide sequence ID" value="NZ_CP025618.2"/>
</dbReference>
<dbReference type="Proteomes" id="UP000503505">
    <property type="component" value="Chromosome"/>
</dbReference>